<accession>A0ACB7RML9</accession>
<name>A0ACB7RML9_HYAAI</name>
<dbReference type="Proteomes" id="UP000821845">
    <property type="component" value="Chromosome 9"/>
</dbReference>
<protein>
    <submittedName>
        <fullName evidence="1">Uncharacterized protein</fullName>
    </submittedName>
</protein>
<proteinExistence type="predicted"/>
<evidence type="ECO:0000313" key="1">
    <source>
        <dbReference type="EMBL" id="KAH6921759.1"/>
    </source>
</evidence>
<keyword evidence="2" id="KW-1185">Reference proteome</keyword>
<comment type="caution">
    <text evidence="1">The sequence shown here is derived from an EMBL/GenBank/DDBJ whole genome shotgun (WGS) entry which is preliminary data.</text>
</comment>
<sequence>MPSMNVATHSSACWMDARTLLHCRVGPRTYNAMSSVTVASAGSRQRTPRTSPSPAFVHQSCVSPQPAMIKSHAREASTLLPKWPMSPRWLGTGRLLARWARTGACQTITALPPIQNATAERWEQLLASENLEDQLCLIERARRAAAASGALD</sequence>
<organism evidence="1 2">
    <name type="scientific">Hyalomma asiaticum</name>
    <name type="common">Tick</name>
    <dbReference type="NCBI Taxonomy" id="266040"/>
    <lineage>
        <taxon>Eukaryota</taxon>
        <taxon>Metazoa</taxon>
        <taxon>Ecdysozoa</taxon>
        <taxon>Arthropoda</taxon>
        <taxon>Chelicerata</taxon>
        <taxon>Arachnida</taxon>
        <taxon>Acari</taxon>
        <taxon>Parasitiformes</taxon>
        <taxon>Ixodida</taxon>
        <taxon>Ixodoidea</taxon>
        <taxon>Ixodidae</taxon>
        <taxon>Hyalomminae</taxon>
        <taxon>Hyalomma</taxon>
    </lineage>
</organism>
<gene>
    <name evidence="1" type="ORF">HPB50_004665</name>
</gene>
<evidence type="ECO:0000313" key="2">
    <source>
        <dbReference type="Proteomes" id="UP000821845"/>
    </source>
</evidence>
<reference evidence="1" key="1">
    <citation type="submission" date="2020-05" db="EMBL/GenBank/DDBJ databases">
        <title>Large-scale comparative analyses of tick genomes elucidate their genetic diversity and vector capacities.</title>
        <authorList>
            <person name="Jia N."/>
            <person name="Wang J."/>
            <person name="Shi W."/>
            <person name="Du L."/>
            <person name="Sun Y."/>
            <person name="Zhan W."/>
            <person name="Jiang J."/>
            <person name="Wang Q."/>
            <person name="Zhang B."/>
            <person name="Ji P."/>
            <person name="Sakyi L.B."/>
            <person name="Cui X."/>
            <person name="Yuan T."/>
            <person name="Jiang B."/>
            <person name="Yang W."/>
            <person name="Lam T.T.-Y."/>
            <person name="Chang Q."/>
            <person name="Ding S."/>
            <person name="Wang X."/>
            <person name="Zhu J."/>
            <person name="Ruan X."/>
            <person name="Zhao L."/>
            <person name="Wei J."/>
            <person name="Que T."/>
            <person name="Du C."/>
            <person name="Cheng J."/>
            <person name="Dai P."/>
            <person name="Han X."/>
            <person name="Huang E."/>
            <person name="Gao Y."/>
            <person name="Liu J."/>
            <person name="Shao H."/>
            <person name="Ye R."/>
            <person name="Li L."/>
            <person name="Wei W."/>
            <person name="Wang X."/>
            <person name="Wang C."/>
            <person name="Yang T."/>
            <person name="Huo Q."/>
            <person name="Li W."/>
            <person name="Guo W."/>
            <person name="Chen H."/>
            <person name="Zhou L."/>
            <person name="Ni X."/>
            <person name="Tian J."/>
            <person name="Zhou Y."/>
            <person name="Sheng Y."/>
            <person name="Liu T."/>
            <person name="Pan Y."/>
            <person name="Xia L."/>
            <person name="Li J."/>
            <person name="Zhao F."/>
            <person name="Cao W."/>
        </authorList>
    </citation>
    <scope>NUCLEOTIDE SEQUENCE</scope>
    <source>
        <strain evidence="1">Hyas-2018</strain>
    </source>
</reference>
<dbReference type="EMBL" id="CM023489">
    <property type="protein sequence ID" value="KAH6921759.1"/>
    <property type="molecule type" value="Genomic_DNA"/>
</dbReference>